<gene>
    <name evidence="1" type="ORF">B0487_1019</name>
</gene>
<name>A0A1X2Z113_BIFAD</name>
<protein>
    <submittedName>
        <fullName evidence="1">Bacteriophage lambda head decoration like-protein</fullName>
    </submittedName>
</protein>
<dbReference type="Proteomes" id="UP000193377">
    <property type="component" value="Unassembled WGS sequence"/>
</dbReference>
<proteinExistence type="predicted"/>
<evidence type="ECO:0000313" key="1">
    <source>
        <dbReference type="EMBL" id="OSG88099.1"/>
    </source>
</evidence>
<accession>A0A1X2Z113</accession>
<dbReference type="EMBL" id="LNKD01000001">
    <property type="protein sequence ID" value="OSG88099.1"/>
    <property type="molecule type" value="Genomic_DNA"/>
</dbReference>
<comment type="caution">
    <text evidence="1">The sequence shown here is derived from an EMBL/GenBank/DDBJ whole genome shotgun (WGS) entry which is preliminary data.</text>
</comment>
<reference evidence="1 2" key="1">
    <citation type="journal article" date="2016" name="Sci. Rep.">
        <title>Evaluation of genetic diversity among strains of the human gut commensal Bifidobacterium adolescentis.</title>
        <authorList>
            <person name="Duranti S."/>
            <person name="Milani C."/>
            <person name="Lugli G.A."/>
            <person name="Mancabelli L."/>
            <person name="Turroni F."/>
            <person name="Ferrario C."/>
            <person name="Mangifesta M."/>
            <person name="Viappiani A."/>
            <person name="Sanchez B."/>
            <person name="Margolles A."/>
            <person name="van Sinderen D."/>
            <person name="Ventura M."/>
        </authorList>
    </citation>
    <scope>NUCLEOTIDE SEQUENCE [LARGE SCALE GENOMIC DNA]</scope>
    <source>
        <strain evidence="1 2">487B</strain>
    </source>
</reference>
<organism evidence="1 2">
    <name type="scientific">Bifidobacterium adolescentis</name>
    <dbReference type="NCBI Taxonomy" id="1680"/>
    <lineage>
        <taxon>Bacteria</taxon>
        <taxon>Bacillati</taxon>
        <taxon>Actinomycetota</taxon>
        <taxon>Actinomycetes</taxon>
        <taxon>Bifidobacteriales</taxon>
        <taxon>Bifidobacteriaceae</taxon>
        <taxon>Bifidobacterium</taxon>
    </lineage>
</organism>
<dbReference type="AlphaFoldDB" id="A0A1X2Z113"/>
<dbReference type="RefSeq" id="WP_085393027.1">
    <property type="nucleotide sequence ID" value="NZ_LNKD01000001.1"/>
</dbReference>
<sequence>MTQEMVHSSGIVTVEEDNSWRYGEKNTNDSVSVTIVPELFKTADNKYLTGVGPKATTVYIRSGIPLAKITSGANVGSYGPYDKQATDGRQTKIAGLLESMVSVNINLSGWDLDDPTVGMTYRGDIVASNLPVKPEAGAVWGGEFYDVEDDVVKPLSASSGAAGTPGPAGKDGATITKMELTQDPSSKAITAGKATLSNGQTVNITIS</sequence>
<evidence type="ECO:0000313" key="2">
    <source>
        <dbReference type="Proteomes" id="UP000193377"/>
    </source>
</evidence>